<dbReference type="STRING" id="274537.BIU88_05215"/>
<proteinExistence type="predicted"/>
<dbReference type="KEGG" id="clz:BIU88_05215"/>
<dbReference type="CDD" id="cd02199">
    <property type="entry name" value="YjgF_YER057c_UK114_like_1"/>
    <property type="match status" value="1"/>
</dbReference>
<dbReference type="OrthoDB" id="9806350at2"/>
<dbReference type="Pfam" id="PF14588">
    <property type="entry name" value="YjgF_endoribonc"/>
    <property type="match status" value="1"/>
</dbReference>
<dbReference type="InterPro" id="IPR035959">
    <property type="entry name" value="RutC-like_sf"/>
</dbReference>
<dbReference type="PANTHER" id="PTHR43760:SF1">
    <property type="entry name" value="ENDORIBONUCLEASE L-PSP_CHORISMATE MUTASE-LIKE DOMAIN-CONTAINING PROTEIN"/>
    <property type="match status" value="1"/>
</dbReference>
<sequence length="159" mass="16460">MASNEENLKRSGIVLPELPSPAGLYFPGIRAGDLIYTSGQLPLVGGKLIEPGGKGSISETREREATIAARTAALNAIAVLRSVAGTLDAVANIVKLTVYVSSADGFTNQHKVADGASEIVGEIFGESGRHVRSAVGVASLPIDASVEVEMIAYSPVNRT</sequence>
<evidence type="ECO:0000313" key="2">
    <source>
        <dbReference type="EMBL" id="AOS83597.1"/>
    </source>
</evidence>
<feature type="domain" description="Endoribonuclease L-PSP/chorismate mutase-like" evidence="1">
    <location>
        <begin position="7"/>
        <end position="148"/>
    </location>
</feature>
<dbReference type="RefSeq" id="WP_069809313.1">
    <property type="nucleotide sequence ID" value="NZ_CP017305.1"/>
</dbReference>
<protein>
    <submittedName>
        <fullName evidence="2">LysR family transcriptional regulator</fullName>
    </submittedName>
</protein>
<dbReference type="Proteomes" id="UP000095185">
    <property type="component" value="Chromosome"/>
</dbReference>
<keyword evidence="3" id="KW-1185">Reference proteome</keyword>
<reference evidence="2" key="1">
    <citation type="submission" date="2016-09" db="EMBL/GenBank/DDBJ databases">
        <title>Genome sequence of Chlorobaculum limnaeum.</title>
        <authorList>
            <person name="Liu Z."/>
            <person name="Tank M."/>
            <person name="Bryant D.A."/>
        </authorList>
    </citation>
    <scope>NUCLEOTIDE SEQUENCE [LARGE SCALE GENOMIC DNA]</scope>
    <source>
        <strain evidence="2">DSM 1677</strain>
    </source>
</reference>
<gene>
    <name evidence="2" type="ORF">BIU88_05215</name>
</gene>
<dbReference type="PANTHER" id="PTHR43760">
    <property type="entry name" value="ENDORIBONUCLEASE-RELATED"/>
    <property type="match status" value="1"/>
</dbReference>
<name>A0A1D8D3M4_CHLLM</name>
<accession>A0A1D8D3M4</accession>
<organism evidence="2 3">
    <name type="scientific">Chlorobaculum limnaeum</name>
    <dbReference type="NCBI Taxonomy" id="274537"/>
    <lineage>
        <taxon>Bacteria</taxon>
        <taxon>Pseudomonadati</taxon>
        <taxon>Chlorobiota</taxon>
        <taxon>Chlorobiia</taxon>
        <taxon>Chlorobiales</taxon>
        <taxon>Chlorobiaceae</taxon>
        <taxon>Chlorobaculum</taxon>
    </lineage>
</organism>
<dbReference type="SUPFAM" id="SSF55298">
    <property type="entry name" value="YjgF-like"/>
    <property type="match status" value="1"/>
</dbReference>
<dbReference type="AlphaFoldDB" id="A0A1D8D3M4"/>
<dbReference type="Gene3D" id="3.30.1330.40">
    <property type="entry name" value="RutC-like"/>
    <property type="match status" value="1"/>
</dbReference>
<evidence type="ECO:0000259" key="1">
    <source>
        <dbReference type="Pfam" id="PF14588"/>
    </source>
</evidence>
<dbReference type="EMBL" id="CP017305">
    <property type="protein sequence ID" value="AOS83597.1"/>
    <property type="molecule type" value="Genomic_DNA"/>
</dbReference>
<dbReference type="InterPro" id="IPR013813">
    <property type="entry name" value="Endoribo_LPSP/chorism_mut-like"/>
</dbReference>
<evidence type="ECO:0000313" key="3">
    <source>
        <dbReference type="Proteomes" id="UP000095185"/>
    </source>
</evidence>